<evidence type="ECO:0000313" key="1">
    <source>
        <dbReference type="EMBL" id="QDV25878.1"/>
    </source>
</evidence>
<accession>A0A518GBA2</accession>
<keyword evidence="2" id="KW-1185">Reference proteome</keyword>
<dbReference type="AlphaFoldDB" id="A0A518GBA2"/>
<evidence type="ECO:0000313" key="2">
    <source>
        <dbReference type="Proteomes" id="UP000318017"/>
    </source>
</evidence>
<organism evidence="1 2">
    <name type="scientific">Aureliella helgolandensis</name>
    <dbReference type="NCBI Taxonomy" id="2527968"/>
    <lineage>
        <taxon>Bacteria</taxon>
        <taxon>Pseudomonadati</taxon>
        <taxon>Planctomycetota</taxon>
        <taxon>Planctomycetia</taxon>
        <taxon>Pirellulales</taxon>
        <taxon>Pirellulaceae</taxon>
        <taxon>Aureliella</taxon>
    </lineage>
</organism>
<protein>
    <submittedName>
        <fullName evidence="1">Uncharacterized protein</fullName>
    </submittedName>
</protein>
<name>A0A518GBA2_9BACT</name>
<reference evidence="1 2" key="1">
    <citation type="submission" date="2019-02" db="EMBL/GenBank/DDBJ databases">
        <title>Deep-cultivation of Planctomycetes and their phenomic and genomic characterization uncovers novel biology.</title>
        <authorList>
            <person name="Wiegand S."/>
            <person name="Jogler M."/>
            <person name="Boedeker C."/>
            <person name="Pinto D."/>
            <person name="Vollmers J."/>
            <person name="Rivas-Marin E."/>
            <person name="Kohn T."/>
            <person name="Peeters S.H."/>
            <person name="Heuer A."/>
            <person name="Rast P."/>
            <person name="Oberbeckmann S."/>
            <person name="Bunk B."/>
            <person name="Jeske O."/>
            <person name="Meyerdierks A."/>
            <person name="Storesund J.E."/>
            <person name="Kallscheuer N."/>
            <person name="Luecker S."/>
            <person name="Lage O.M."/>
            <person name="Pohl T."/>
            <person name="Merkel B.J."/>
            <person name="Hornburger P."/>
            <person name="Mueller R.-W."/>
            <person name="Bruemmer F."/>
            <person name="Labrenz M."/>
            <person name="Spormann A.M."/>
            <person name="Op den Camp H."/>
            <person name="Overmann J."/>
            <person name="Amann R."/>
            <person name="Jetten M.S.M."/>
            <person name="Mascher T."/>
            <person name="Medema M.H."/>
            <person name="Devos D.P."/>
            <person name="Kaster A.-K."/>
            <person name="Ovreas L."/>
            <person name="Rohde M."/>
            <person name="Galperin M.Y."/>
            <person name="Jogler C."/>
        </authorList>
    </citation>
    <scope>NUCLEOTIDE SEQUENCE [LARGE SCALE GENOMIC DNA]</scope>
    <source>
        <strain evidence="1 2">Q31a</strain>
    </source>
</reference>
<dbReference type="Proteomes" id="UP000318017">
    <property type="component" value="Chromosome"/>
</dbReference>
<dbReference type="KEGG" id="ahel:Q31a_42060"/>
<gene>
    <name evidence="1" type="ORF">Q31a_42060</name>
</gene>
<proteinExistence type="predicted"/>
<sequence length="180" mass="20705">MLEPDDSNSHSFETELQTYLQLIAFIYDRLHSNYCPSEITKNLNEISLETEIPEAIEAIASVKGLRWEDVPDYLIDRSHPSLLFIGKEALRYYLPAFLSAIVRNAVHEMLFSQSMLQSDVQDSLFLTLFPSTTKTSCMVFWTGLTGEQFALYSHIFEMLDNVGFFDNPTKRKMRIVFGQA</sequence>
<dbReference type="EMBL" id="CP036298">
    <property type="protein sequence ID" value="QDV25878.1"/>
    <property type="molecule type" value="Genomic_DNA"/>
</dbReference>